<dbReference type="AlphaFoldDB" id="A0ABD1I0L8"/>
<sequence>MEKDIVSLIIRFHFLYNPFLVVDESSPSTNPDFNLLNNKATKLLLVLFLSALVFCATDARMLADDSEGSYKDEKFLGSGYGRGGGVGSGGGLGGGGGFGGGGGSGGGIGVGSGGGFGGGSGGSGGFGDGGGLGGGFGGGGFP</sequence>
<protein>
    <submittedName>
        <fullName evidence="1">Glycine-rich protein 23-like</fullName>
    </submittedName>
</protein>
<comment type="caution">
    <text evidence="1">The sequence shown here is derived from an EMBL/GenBank/DDBJ whole genome shotgun (WGS) entry which is preliminary data.</text>
</comment>
<evidence type="ECO:0000313" key="1">
    <source>
        <dbReference type="EMBL" id="KAL1562266.1"/>
    </source>
</evidence>
<dbReference type="Proteomes" id="UP001567538">
    <property type="component" value="Unassembled WGS sequence"/>
</dbReference>
<accession>A0ABD1I0L8</accession>
<name>A0ABD1I0L8_SALDI</name>
<evidence type="ECO:0000313" key="2">
    <source>
        <dbReference type="Proteomes" id="UP001567538"/>
    </source>
</evidence>
<dbReference type="EMBL" id="JBEAFC010000003">
    <property type="protein sequence ID" value="KAL1562266.1"/>
    <property type="molecule type" value="Genomic_DNA"/>
</dbReference>
<keyword evidence="2" id="KW-1185">Reference proteome</keyword>
<gene>
    <name evidence="1" type="ORF">AAHA92_04862</name>
</gene>
<proteinExistence type="predicted"/>
<reference evidence="1 2" key="1">
    <citation type="submission" date="2024-06" db="EMBL/GenBank/DDBJ databases">
        <title>A chromosome level genome sequence of Diviner's sage (Salvia divinorum).</title>
        <authorList>
            <person name="Ford S.A."/>
            <person name="Ro D.-K."/>
            <person name="Ness R.W."/>
            <person name="Phillips M.A."/>
        </authorList>
    </citation>
    <scope>NUCLEOTIDE SEQUENCE [LARGE SCALE GENOMIC DNA]</scope>
    <source>
        <strain evidence="1">SAF-2024a</strain>
        <tissue evidence="1">Leaf</tissue>
    </source>
</reference>
<organism evidence="1 2">
    <name type="scientific">Salvia divinorum</name>
    <name type="common">Maria pastora</name>
    <name type="synonym">Diviner's sage</name>
    <dbReference type="NCBI Taxonomy" id="28513"/>
    <lineage>
        <taxon>Eukaryota</taxon>
        <taxon>Viridiplantae</taxon>
        <taxon>Streptophyta</taxon>
        <taxon>Embryophyta</taxon>
        <taxon>Tracheophyta</taxon>
        <taxon>Spermatophyta</taxon>
        <taxon>Magnoliopsida</taxon>
        <taxon>eudicotyledons</taxon>
        <taxon>Gunneridae</taxon>
        <taxon>Pentapetalae</taxon>
        <taxon>asterids</taxon>
        <taxon>lamiids</taxon>
        <taxon>Lamiales</taxon>
        <taxon>Lamiaceae</taxon>
        <taxon>Nepetoideae</taxon>
        <taxon>Mentheae</taxon>
        <taxon>Salviinae</taxon>
        <taxon>Salvia</taxon>
        <taxon>Salvia subgen. Calosphace</taxon>
    </lineage>
</organism>